<dbReference type="InterPro" id="IPR024524">
    <property type="entry name" value="DUF3800"/>
</dbReference>
<gene>
    <name evidence="1" type="ORF">SAMN04487987_10742</name>
</gene>
<proteinExistence type="predicted"/>
<dbReference type="Pfam" id="PF12686">
    <property type="entry name" value="DUF3800"/>
    <property type="match status" value="1"/>
</dbReference>
<sequence>MTTAYQHNIYIDESCHLENDIHPLMCIGYTKIASKDYVLYKNELKKIKLKYKAPTEIKWNKLSNNRLPFYKAIIDFFFENNIEFRAILVKNKAQLDHSKFNRGDHNSFYYTLVFLLLRNPWVNYLENPHKVVLDIKDTRGKERLTKLDKRLNEEYRQKYNRDSPFNFFQHIRSDENEFLQLADFFIGAITYKARGLHLLATSSQVKKDIVAYLEQKSGYQLDDGTAPFEEKFNIFDFQIQTQNKQ</sequence>
<accession>A0A1I1QWH6</accession>
<keyword evidence="2" id="KW-1185">Reference proteome</keyword>
<organism evidence="1 2">
    <name type="scientific">Algibacter pectinivorans</name>
    <dbReference type="NCBI Taxonomy" id="870482"/>
    <lineage>
        <taxon>Bacteria</taxon>
        <taxon>Pseudomonadati</taxon>
        <taxon>Bacteroidota</taxon>
        <taxon>Flavobacteriia</taxon>
        <taxon>Flavobacteriales</taxon>
        <taxon>Flavobacteriaceae</taxon>
        <taxon>Algibacter</taxon>
    </lineage>
</organism>
<name>A0A1I1QWH6_9FLAO</name>
<protein>
    <recommendedName>
        <fullName evidence="3">DUF3800 domain-containing protein</fullName>
    </recommendedName>
</protein>
<evidence type="ECO:0008006" key="3">
    <source>
        <dbReference type="Google" id="ProtNLM"/>
    </source>
</evidence>
<dbReference type="RefSeq" id="WP_092852156.1">
    <property type="nucleotide sequence ID" value="NZ_FOMI01000007.1"/>
</dbReference>
<evidence type="ECO:0000313" key="2">
    <source>
        <dbReference type="Proteomes" id="UP000199439"/>
    </source>
</evidence>
<dbReference type="OrthoDB" id="9799211at2"/>
<evidence type="ECO:0000313" key="1">
    <source>
        <dbReference type="EMBL" id="SFD24228.1"/>
    </source>
</evidence>
<dbReference type="Proteomes" id="UP000199439">
    <property type="component" value="Unassembled WGS sequence"/>
</dbReference>
<dbReference type="AlphaFoldDB" id="A0A1I1QWH6"/>
<dbReference type="STRING" id="870482.SAMN04487987_10742"/>
<dbReference type="EMBL" id="FOMI01000007">
    <property type="protein sequence ID" value="SFD24228.1"/>
    <property type="molecule type" value="Genomic_DNA"/>
</dbReference>
<reference evidence="2" key="1">
    <citation type="submission" date="2016-10" db="EMBL/GenBank/DDBJ databases">
        <authorList>
            <person name="Varghese N."/>
            <person name="Submissions S."/>
        </authorList>
    </citation>
    <scope>NUCLEOTIDE SEQUENCE [LARGE SCALE GENOMIC DNA]</scope>
    <source>
        <strain evidence="2">DSM 25730</strain>
    </source>
</reference>